<keyword evidence="5" id="KW-1185">Reference proteome</keyword>
<dbReference type="InterPro" id="IPR000467">
    <property type="entry name" value="G_patch_dom"/>
</dbReference>
<organism evidence="5">
    <name type="scientific">Camponotus floridanus</name>
    <name type="common">Florida carpenter ant</name>
    <dbReference type="NCBI Taxonomy" id="104421"/>
    <lineage>
        <taxon>Eukaryota</taxon>
        <taxon>Metazoa</taxon>
        <taxon>Ecdysozoa</taxon>
        <taxon>Arthropoda</taxon>
        <taxon>Hexapoda</taxon>
        <taxon>Insecta</taxon>
        <taxon>Pterygota</taxon>
        <taxon>Neoptera</taxon>
        <taxon>Endopterygota</taxon>
        <taxon>Hymenoptera</taxon>
        <taxon>Apocrita</taxon>
        <taxon>Aculeata</taxon>
        <taxon>Formicoidea</taxon>
        <taxon>Formicidae</taxon>
        <taxon>Formicinae</taxon>
        <taxon>Camponotus</taxon>
    </lineage>
</organism>
<feature type="compositionally biased region" description="Basic residues" evidence="2">
    <location>
        <begin position="288"/>
        <end position="300"/>
    </location>
</feature>
<name>E2A2S6_CAMFO</name>
<dbReference type="GO" id="GO:0005730">
    <property type="term" value="C:nucleolus"/>
    <property type="evidence" value="ECO:0007669"/>
    <property type="project" value="TreeGrafter"/>
</dbReference>
<dbReference type="KEGG" id="cfo:105247815"/>
<evidence type="ECO:0000256" key="1">
    <source>
        <dbReference type="ARBA" id="ARBA00040365"/>
    </source>
</evidence>
<dbReference type="GO" id="GO:0003676">
    <property type="term" value="F:nucleic acid binding"/>
    <property type="evidence" value="ECO:0007669"/>
    <property type="project" value="InterPro"/>
</dbReference>
<dbReference type="Pfam" id="PF01585">
    <property type="entry name" value="G-patch"/>
    <property type="match status" value="1"/>
</dbReference>
<dbReference type="OrthoDB" id="10019757at2759"/>
<feature type="region of interest" description="Disordered" evidence="2">
    <location>
        <begin position="201"/>
        <end position="223"/>
    </location>
</feature>
<feature type="compositionally biased region" description="Acidic residues" evidence="2">
    <location>
        <begin position="201"/>
        <end position="217"/>
    </location>
</feature>
<dbReference type="AlphaFoldDB" id="E2A2S6"/>
<evidence type="ECO:0000313" key="5">
    <source>
        <dbReference type="Proteomes" id="UP000000311"/>
    </source>
</evidence>
<reference evidence="4 5" key="1">
    <citation type="journal article" date="2010" name="Science">
        <title>Genomic comparison of the ants Camponotus floridanus and Harpegnathos saltator.</title>
        <authorList>
            <person name="Bonasio R."/>
            <person name="Zhang G."/>
            <person name="Ye C."/>
            <person name="Mutti N.S."/>
            <person name="Fang X."/>
            <person name="Qin N."/>
            <person name="Donahue G."/>
            <person name="Yang P."/>
            <person name="Li Q."/>
            <person name="Li C."/>
            <person name="Zhang P."/>
            <person name="Huang Z."/>
            <person name="Berger S.L."/>
            <person name="Reinberg D."/>
            <person name="Wang J."/>
            <person name="Liebig J."/>
        </authorList>
    </citation>
    <scope>NUCLEOTIDE SEQUENCE [LARGE SCALE GENOMIC DNA]</scope>
    <source>
        <strain evidence="5">C129</strain>
    </source>
</reference>
<gene>
    <name evidence="4" type="ORF">EAG_07281</name>
</gene>
<accession>E2A2S6</accession>
<dbReference type="InParanoid" id="E2A2S6"/>
<evidence type="ECO:0000256" key="2">
    <source>
        <dbReference type="SAM" id="MobiDB-lite"/>
    </source>
</evidence>
<dbReference type="Proteomes" id="UP000000311">
    <property type="component" value="Unassembled WGS sequence"/>
</dbReference>
<dbReference type="OMA" id="ERENFDC"/>
<evidence type="ECO:0000259" key="3">
    <source>
        <dbReference type="PROSITE" id="PS50174"/>
    </source>
</evidence>
<dbReference type="PANTHER" id="PTHR23149">
    <property type="entry name" value="G PATCH DOMAIN CONTAINING PROTEIN"/>
    <property type="match status" value="1"/>
</dbReference>
<dbReference type="EMBL" id="GL436211">
    <property type="protein sequence ID" value="EFN72261.1"/>
    <property type="molecule type" value="Genomic_DNA"/>
</dbReference>
<evidence type="ECO:0000313" key="4">
    <source>
        <dbReference type="EMBL" id="EFN72261.1"/>
    </source>
</evidence>
<dbReference type="STRING" id="104421.E2A2S6"/>
<dbReference type="PANTHER" id="PTHR23149:SF9">
    <property type="entry name" value="G PATCH DOMAIN-CONTAINING PROTEIN 4"/>
    <property type="match status" value="1"/>
</dbReference>
<feature type="region of interest" description="Disordered" evidence="2">
    <location>
        <begin position="278"/>
        <end position="307"/>
    </location>
</feature>
<dbReference type="PROSITE" id="PS50174">
    <property type="entry name" value="G_PATCH"/>
    <property type="match status" value="1"/>
</dbReference>
<feature type="domain" description="G-patch" evidence="3">
    <location>
        <begin position="1"/>
        <end position="47"/>
    </location>
</feature>
<sequence>MADFAKAQLLKYGWKEGQGLGKNENGLTKALKPTLKFDNAGIGYSETNSEHWWEALYDNTIKNVKVEMHEDKISLSKINNSNTIDDSSTISCNKSKKTEQQKYGNFLKSSTLLNGHLIQDISIEKEEKTAKDSVYIPLTDEQLYKACDGYKTTRHDLLNGKLERIAQQDRMFLNVSIGISQPDANLVKENTMTHRKIAIELDTEESEDPEESQEMIDENTSQYETKDFVIRSKSARKNHKKRLNKLTQQFSICSLKRNTDSSYNPQHDEELARIKKEKKSQLNVKSGKCSKKRKKNKRKKSLEQKTRISYNTLNETSIDIKDKLKNTAEGVYLSNQISSDVSESKNRVLTTYLCIGPRKPINSSSNNLNNKTDKNIHQIILSATKGRKINIKQDIQQQKTKWEYFDVGKKNFDPLLKKKYLSNSDTVKTSFYKSLSISSTESPYEQYKAYINNSDDKFHNKDKTIKRKTDQQKQIKKQLEKIINPKNVYTDDLNNVIKKLTTFELTEEVSASALKKQLTQTHLTPV</sequence>
<proteinExistence type="predicted"/>
<dbReference type="SMART" id="SM00443">
    <property type="entry name" value="G_patch"/>
    <property type="match status" value="1"/>
</dbReference>
<protein>
    <recommendedName>
        <fullName evidence="1">G patch domain-containing protein 4</fullName>
    </recommendedName>
</protein>
<dbReference type="InterPro" id="IPR050656">
    <property type="entry name" value="PINX1"/>
</dbReference>